<dbReference type="EMBL" id="JAUKUA010000003">
    <property type="protein sequence ID" value="KAK0719925.1"/>
    <property type="molecule type" value="Genomic_DNA"/>
</dbReference>
<feature type="region of interest" description="Disordered" evidence="1">
    <location>
        <begin position="50"/>
        <end position="92"/>
    </location>
</feature>
<reference evidence="2" key="1">
    <citation type="submission" date="2023-06" db="EMBL/GenBank/DDBJ databases">
        <title>Genome-scale phylogeny and comparative genomics of the fungal order Sordariales.</title>
        <authorList>
            <consortium name="Lawrence Berkeley National Laboratory"/>
            <person name="Hensen N."/>
            <person name="Bonometti L."/>
            <person name="Westerberg I."/>
            <person name="Brannstrom I.O."/>
            <person name="Guillou S."/>
            <person name="Cros-Aarteil S."/>
            <person name="Calhoun S."/>
            <person name="Haridas S."/>
            <person name="Kuo A."/>
            <person name="Mondo S."/>
            <person name="Pangilinan J."/>
            <person name="Riley R."/>
            <person name="Labutti K."/>
            <person name="Andreopoulos B."/>
            <person name="Lipzen A."/>
            <person name="Chen C."/>
            <person name="Yanf M."/>
            <person name="Daum C."/>
            <person name="Ng V."/>
            <person name="Clum A."/>
            <person name="Steindorff A."/>
            <person name="Ohm R."/>
            <person name="Martin F."/>
            <person name="Silar P."/>
            <person name="Natvig D."/>
            <person name="Lalanne C."/>
            <person name="Gautier V."/>
            <person name="Ament-Velasquez S.L."/>
            <person name="Kruys A."/>
            <person name="Hutchinson M.I."/>
            <person name="Powell A.J."/>
            <person name="Barry K."/>
            <person name="Miller A.N."/>
            <person name="Grigoriev I.V."/>
            <person name="Debuchy R."/>
            <person name="Gladieux P."/>
            <person name="Thoren M.H."/>
            <person name="Johannesson H."/>
        </authorList>
    </citation>
    <scope>NUCLEOTIDE SEQUENCE</scope>
    <source>
        <strain evidence="2">SMH4607-1</strain>
    </source>
</reference>
<evidence type="ECO:0000256" key="1">
    <source>
        <dbReference type="SAM" id="MobiDB-lite"/>
    </source>
</evidence>
<proteinExistence type="predicted"/>
<accession>A0AA40AQ59</accession>
<organism evidence="2 3">
    <name type="scientific">Lasiosphaeris hirsuta</name>
    <dbReference type="NCBI Taxonomy" id="260670"/>
    <lineage>
        <taxon>Eukaryota</taxon>
        <taxon>Fungi</taxon>
        <taxon>Dikarya</taxon>
        <taxon>Ascomycota</taxon>
        <taxon>Pezizomycotina</taxon>
        <taxon>Sordariomycetes</taxon>
        <taxon>Sordariomycetidae</taxon>
        <taxon>Sordariales</taxon>
        <taxon>Lasiosphaeriaceae</taxon>
        <taxon>Lasiosphaeris</taxon>
    </lineage>
</organism>
<evidence type="ECO:0000313" key="2">
    <source>
        <dbReference type="EMBL" id="KAK0719925.1"/>
    </source>
</evidence>
<sequence>MNSEAAARGDWRTWETIGRQAVLLCLFVISDCSFWMCNCSTCSYNSLRKPATNNQHTQHPRPHQTPREHGYGLESSGTDGEQWRLAGMNRTF</sequence>
<comment type="caution">
    <text evidence="2">The sequence shown here is derived from an EMBL/GenBank/DDBJ whole genome shotgun (WGS) entry which is preliminary data.</text>
</comment>
<dbReference type="AlphaFoldDB" id="A0AA40AQ59"/>
<evidence type="ECO:0000313" key="3">
    <source>
        <dbReference type="Proteomes" id="UP001172102"/>
    </source>
</evidence>
<name>A0AA40AQ59_9PEZI</name>
<keyword evidence="3" id="KW-1185">Reference proteome</keyword>
<protein>
    <submittedName>
        <fullName evidence="2">Uncharacterized protein</fullName>
    </submittedName>
</protein>
<gene>
    <name evidence="2" type="ORF">B0H67DRAFT_170619</name>
</gene>
<dbReference type="Proteomes" id="UP001172102">
    <property type="component" value="Unassembled WGS sequence"/>
</dbReference>